<dbReference type="GO" id="GO:0034709">
    <property type="term" value="C:methylosome"/>
    <property type="evidence" value="ECO:0007669"/>
    <property type="project" value="TreeGrafter"/>
</dbReference>
<dbReference type="InterPro" id="IPR001680">
    <property type="entry name" value="WD40_rpt"/>
</dbReference>
<dbReference type="SUPFAM" id="SSF50978">
    <property type="entry name" value="WD40 repeat-like"/>
    <property type="match status" value="1"/>
</dbReference>
<keyword evidence="3" id="KW-0853">WD repeat</keyword>
<keyword evidence="2" id="KW-0963">Cytoplasm</keyword>
<dbReference type="InterPro" id="IPR052139">
    <property type="entry name" value="Methylosome_Comp_WDR77"/>
</dbReference>
<dbReference type="Pfam" id="PF00400">
    <property type="entry name" value="WD40"/>
    <property type="match status" value="4"/>
</dbReference>
<evidence type="ECO:0000256" key="1">
    <source>
        <dbReference type="ARBA" id="ARBA00004496"/>
    </source>
</evidence>
<evidence type="ECO:0000313" key="5">
    <source>
        <dbReference type="Proteomes" id="UP000593567"/>
    </source>
</evidence>
<evidence type="ECO:0000256" key="2">
    <source>
        <dbReference type="ARBA" id="ARBA00022490"/>
    </source>
</evidence>
<accession>A0A7J7JBW2</accession>
<dbReference type="PANTHER" id="PTHR46853">
    <property type="entry name" value="METHYLOSOME PROTEIN 50"/>
    <property type="match status" value="1"/>
</dbReference>
<dbReference type="PROSITE" id="PS50082">
    <property type="entry name" value="WD_REPEATS_2"/>
    <property type="match status" value="1"/>
</dbReference>
<dbReference type="InterPro" id="IPR015943">
    <property type="entry name" value="WD40/YVTN_repeat-like_dom_sf"/>
</dbReference>
<dbReference type="AlphaFoldDB" id="A0A7J7JBW2"/>
<dbReference type="InterPro" id="IPR036322">
    <property type="entry name" value="WD40_repeat_dom_sf"/>
</dbReference>
<dbReference type="SMART" id="SM00320">
    <property type="entry name" value="WD40"/>
    <property type="match status" value="4"/>
</dbReference>
<comment type="subcellular location">
    <subcellularLocation>
        <location evidence="1">Cytoplasm</location>
    </subcellularLocation>
</comment>
<dbReference type="PANTHER" id="PTHR46853:SF1">
    <property type="entry name" value="METHYLOSOME PROTEIN 50"/>
    <property type="match status" value="1"/>
</dbReference>
<dbReference type="GO" id="GO:0007309">
    <property type="term" value="P:oocyte axis specification"/>
    <property type="evidence" value="ECO:0007669"/>
    <property type="project" value="TreeGrafter"/>
</dbReference>
<feature type="repeat" description="WD" evidence="3">
    <location>
        <begin position="140"/>
        <end position="182"/>
    </location>
</feature>
<sequence>MSSITGRHLENIDINSEGGVLVVSSNLTGHTWDGGLTYFTADANLKEELACSRLSKEMFVSLADGAWIDATHAVVATDNGSVDVLTLEDGQFVDPVEAIQHHSFVTSVSVFADGTSCVSGSDDYYVCTADVREGKLLRKYLAHGDTVNQVTAHNASPHMLASCSMDGTVLVWDSRNPKPARKVSVSKDTATSVCYHGNKLAVGTQRGELLIKDLRTSSHLPLKSVSNHSRPITRIKFSPSREDLLATCGEDGLVAVVNYNLLNTQAIYTDSSHTDFVTGLVWRSDNSLLSCSWDSSIHMHSTDSSASNSPAVCNGY</sequence>
<organism evidence="4 5">
    <name type="scientific">Bugula neritina</name>
    <name type="common">Brown bryozoan</name>
    <name type="synonym">Sertularia neritina</name>
    <dbReference type="NCBI Taxonomy" id="10212"/>
    <lineage>
        <taxon>Eukaryota</taxon>
        <taxon>Metazoa</taxon>
        <taxon>Spiralia</taxon>
        <taxon>Lophotrochozoa</taxon>
        <taxon>Bryozoa</taxon>
        <taxon>Gymnolaemata</taxon>
        <taxon>Cheilostomatida</taxon>
        <taxon>Flustrina</taxon>
        <taxon>Buguloidea</taxon>
        <taxon>Bugulidae</taxon>
        <taxon>Bugula</taxon>
    </lineage>
</organism>
<evidence type="ECO:0000313" key="4">
    <source>
        <dbReference type="EMBL" id="KAF6023752.1"/>
    </source>
</evidence>
<evidence type="ECO:0000256" key="3">
    <source>
        <dbReference type="PROSITE-ProRule" id="PRU00221"/>
    </source>
</evidence>
<dbReference type="Gene3D" id="2.130.10.10">
    <property type="entry name" value="YVTN repeat-like/Quinoprotein amine dehydrogenase"/>
    <property type="match status" value="1"/>
</dbReference>
<gene>
    <name evidence="4" type="ORF">EB796_017926</name>
</gene>
<dbReference type="OrthoDB" id="10260946at2759"/>
<reference evidence="4" key="1">
    <citation type="submission" date="2020-06" db="EMBL/GenBank/DDBJ databases">
        <title>Draft genome of Bugula neritina, a colonial animal packing powerful symbionts and potential medicines.</title>
        <authorList>
            <person name="Rayko M."/>
        </authorList>
    </citation>
    <scope>NUCLEOTIDE SEQUENCE [LARGE SCALE GENOMIC DNA]</scope>
    <source>
        <strain evidence="4">Kwan_BN1</strain>
    </source>
</reference>
<name>A0A7J7JBW2_BUGNE</name>
<proteinExistence type="predicted"/>
<comment type="caution">
    <text evidence="4">The sequence shown here is derived from an EMBL/GenBank/DDBJ whole genome shotgun (WGS) entry which is preliminary data.</text>
</comment>
<protein>
    <submittedName>
        <fullName evidence="4">WDR77</fullName>
    </submittedName>
</protein>
<keyword evidence="5" id="KW-1185">Reference proteome</keyword>
<dbReference type="Proteomes" id="UP000593567">
    <property type="component" value="Unassembled WGS sequence"/>
</dbReference>
<dbReference type="EMBL" id="VXIV02002667">
    <property type="protein sequence ID" value="KAF6023752.1"/>
    <property type="molecule type" value="Genomic_DNA"/>
</dbReference>